<reference evidence="1" key="1">
    <citation type="journal article" date="2019" name="MBio">
        <title>Virus Genomes from Deep Sea Sediments Expand the Ocean Megavirome and Support Independent Origins of Viral Gigantism.</title>
        <authorList>
            <person name="Backstrom D."/>
            <person name="Yutin N."/>
            <person name="Jorgensen S.L."/>
            <person name="Dharamshi J."/>
            <person name="Homa F."/>
            <person name="Zaremba-Niedwiedzka K."/>
            <person name="Spang A."/>
            <person name="Wolf Y.I."/>
            <person name="Koonin E.V."/>
            <person name="Ettema T.J."/>
        </authorList>
    </citation>
    <scope>NUCLEOTIDE SEQUENCE</scope>
</reference>
<sequence length="137" mass="15373">MDHIVILTDGQAFNPAVIRFECLKYIGSNVQINFTGHQILINSTVDKNKVQLAEANLAIIKQAYNERNKQLLAQHRLEPQPDSDFEDESEDDLNFEGFELLAKALIIPGSDEESDSDAAEQKLLEELEAEELSGQET</sequence>
<gene>
    <name evidence="1" type="ORF">LCPAC103_01370</name>
</gene>
<accession>A0A481Z4D8</accession>
<dbReference type="EMBL" id="MK500486">
    <property type="protein sequence ID" value="QBK90456.1"/>
    <property type="molecule type" value="Genomic_DNA"/>
</dbReference>
<evidence type="ECO:0000313" key="1">
    <source>
        <dbReference type="EMBL" id="QBK90456.1"/>
    </source>
</evidence>
<protein>
    <submittedName>
        <fullName evidence="1">Uncharacterized protein</fullName>
    </submittedName>
</protein>
<organism evidence="1">
    <name type="scientific">Pithovirus LCPAC103</name>
    <dbReference type="NCBI Taxonomy" id="2506588"/>
    <lineage>
        <taxon>Viruses</taxon>
        <taxon>Pithoviruses</taxon>
    </lineage>
</organism>
<proteinExistence type="predicted"/>
<name>A0A481Z4D8_9VIRU</name>